<sequence length="233" mass="27133">MTPRSGRTYAVVNLRWLGQAIELRTKHKPESTKTGNPQVAILAAMIYPNSPRSDEVDHLLRNAQLRDALEPLFDESIGRVNAGVMSTTSENEFLESMLEWERAPILPISDWFEPKLKLPHPDDLEDQSLRQVLYRTIGQLYEKHVVLDFTDHLTDRQLYCLVYRDILPSPEKMLQRRNNYLHWDCANTGGDPEVWLTYYASSEERQVWADEMDELPPEMLDPPYPRELPRAPM</sequence>
<accession>A0A517MS72</accession>
<evidence type="ECO:0000313" key="3">
    <source>
        <dbReference type="Proteomes" id="UP000319852"/>
    </source>
</evidence>
<feature type="region of interest" description="Disordered" evidence="1">
    <location>
        <begin position="214"/>
        <end position="233"/>
    </location>
</feature>
<proteinExistence type="predicted"/>
<keyword evidence="3" id="KW-1185">Reference proteome</keyword>
<organism evidence="2 3">
    <name type="scientific">Adhaeretor mobilis</name>
    <dbReference type="NCBI Taxonomy" id="1930276"/>
    <lineage>
        <taxon>Bacteria</taxon>
        <taxon>Pseudomonadati</taxon>
        <taxon>Planctomycetota</taxon>
        <taxon>Planctomycetia</taxon>
        <taxon>Pirellulales</taxon>
        <taxon>Lacipirellulaceae</taxon>
        <taxon>Adhaeretor</taxon>
    </lineage>
</organism>
<reference evidence="2 3" key="1">
    <citation type="submission" date="2019-02" db="EMBL/GenBank/DDBJ databases">
        <title>Deep-cultivation of Planctomycetes and their phenomic and genomic characterization uncovers novel biology.</title>
        <authorList>
            <person name="Wiegand S."/>
            <person name="Jogler M."/>
            <person name="Boedeker C."/>
            <person name="Pinto D."/>
            <person name="Vollmers J."/>
            <person name="Rivas-Marin E."/>
            <person name="Kohn T."/>
            <person name="Peeters S.H."/>
            <person name="Heuer A."/>
            <person name="Rast P."/>
            <person name="Oberbeckmann S."/>
            <person name="Bunk B."/>
            <person name="Jeske O."/>
            <person name="Meyerdierks A."/>
            <person name="Storesund J.E."/>
            <person name="Kallscheuer N."/>
            <person name="Luecker S."/>
            <person name="Lage O.M."/>
            <person name="Pohl T."/>
            <person name="Merkel B.J."/>
            <person name="Hornburger P."/>
            <person name="Mueller R.-W."/>
            <person name="Bruemmer F."/>
            <person name="Labrenz M."/>
            <person name="Spormann A.M."/>
            <person name="Op den Camp H."/>
            <person name="Overmann J."/>
            <person name="Amann R."/>
            <person name="Jetten M.S.M."/>
            <person name="Mascher T."/>
            <person name="Medema M.H."/>
            <person name="Devos D.P."/>
            <person name="Kaster A.-K."/>
            <person name="Ovreas L."/>
            <person name="Rohde M."/>
            <person name="Galperin M.Y."/>
            <person name="Jogler C."/>
        </authorList>
    </citation>
    <scope>NUCLEOTIDE SEQUENCE [LARGE SCALE GENOMIC DNA]</scope>
    <source>
        <strain evidence="2 3">HG15A2</strain>
    </source>
</reference>
<dbReference type="EMBL" id="CP036263">
    <property type="protein sequence ID" value="QDS97732.1"/>
    <property type="molecule type" value="Genomic_DNA"/>
</dbReference>
<feature type="compositionally biased region" description="Pro residues" evidence="1">
    <location>
        <begin position="219"/>
        <end position="233"/>
    </location>
</feature>
<evidence type="ECO:0000313" key="2">
    <source>
        <dbReference type="EMBL" id="QDS97732.1"/>
    </source>
</evidence>
<protein>
    <submittedName>
        <fullName evidence="2">Uncharacterized protein</fullName>
    </submittedName>
</protein>
<name>A0A517MS72_9BACT</name>
<evidence type="ECO:0000256" key="1">
    <source>
        <dbReference type="SAM" id="MobiDB-lite"/>
    </source>
</evidence>
<dbReference type="AlphaFoldDB" id="A0A517MS72"/>
<dbReference type="Proteomes" id="UP000319852">
    <property type="component" value="Chromosome"/>
</dbReference>
<gene>
    <name evidence="2" type="ORF">HG15A2_09980</name>
</gene>
<dbReference type="KEGG" id="amob:HG15A2_09980"/>